<reference evidence="1 2" key="1">
    <citation type="journal article" date="2018" name="Biotechnol. Biofuels">
        <title>Integrative visual omics of the white-rot fungus Polyporus brumalis exposes the biotechnological potential of its oxidative enzymes for delignifying raw plant biomass.</title>
        <authorList>
            <person name="Miyauchi S."/>
            <person name="Rancon A."/>
            <person name="Drula E."/>
            <person name="Hage H."/>
            <person name="Chaduli D."/>
            <person name="Favel A."/>
            <person name="Grisel S."/>
            <person name="Henrissat B."/>
            <person name="Herpoel-Gimbert I."/>
            <person name="Ruiz-Duenas F.J."/>
            <person name="Chevret D."/>
            <person name="Hainaut M."/>
            <person name="Lin J."/>
            <person name="Wang M."/>
            <person name="Pangilinan J."/>
            <person name="Lipzen A."/>
            <person name="Lesage-Meessen L."/>
            <person name="Navarro D."/>
            <person name="Riley R."/>
            <person name="Grigoriev I.V."/>
            <person name="Zhou S."/>
            <person name="Raouche S."/>
            <person name="Rosso M.N."/>
        </authorList>
    </citation>
    <scope>NUCLEOTIDE SEQUENCE [LARGE SCALE GENOMIC DNA]</scope>
    <source>
        <strain evidence="1 2">BRFM 1820</strain>
    </source>
</reference>
<accession>A0A371CP81</accession>
<dbReference type="Proteomes" id="UP000256964">
    <property type="component" value="Unassembled WGS sequence"/>
</dbReference>
<evidence type="ECO:0000313" key="2">
    <source>
        <dbReference type="Proteomes" id="UP000256964"/>
    </source>
</evidence>
<evidence type="ECO:0000313" key="1">
    <source>
        <dbReference type="EMBL" id="RDX42093.1"/>
    </source>
</evidence>
<name>A0A371CP81_9APHY</name>
<organism evidence="1 2">
    <name type="scientific">Lentinus brumalis</name>
    <dbReference type="NCBI Taxonomy" id="2498619"/>
    <lineage>
        <taxon>Eukaryota</taxon>
        <taxon>Fungi</taxon>
        <taxon>Dikarya</taxon>
        <taxon>Basidiomycota</taxon>
        <taxon>Agaricomycotina</taxon>
        <taxon>Agaricomycetes</taxon>
        <taxon>Polyporales</taxon>
        <taxon>Polyporaceae</taxon>
        <taxon>Lentinus</taxon>
    </lineage>
</organism>
<sequence>MRRSQDGQRLLWNGNNNVAAGDISRTSCCTASARNFREGRARWLGLENTAPPRVLGMLFSHMLWFALTICCGPSIQCWSPIGLLSKAIEWFSLSWRLAQLPRLLRRAERWISGYVPGLSSEIVAARGVTTVRWTQASWGRFIRQKRKGNENRSFQWEREYPAAGRHIRQVRQRCLGFDGERATFSVTPTDRSVRRSTTLSSPLPRDMYITPSCVRQDHLKHL</sequence>
<protein>
    <submittedName>
        <fullName evidence="1">Uncharacterized protein</fullName>
    </submittedName>
</protein>
<keyword evidence="2" id="KW-1185">Reference proteome</keyword>
<proteinExistence type="predicted"/>
<dbReference type="AlphaFoldDB" id="A0A371CP81"/>
<dbReference type="EMBL" id="KZ857493">
    <property type="protein sequence ID" value="RDX42093.1"/>
    <property type="molecule type" value="Genomic_DNA"/>
</dbReference>
<gene>
    <name evidence="1" type="ORF">OH76DRAFT_144501</name>
</gene>